<dbReference type="CDD" id="cd01347">
    <property type="entry name" value="ligand_gated_channel"/>
    <property type="match status" value="1"/>
</dbReference>
<keyword evidence="7 8" id="KW-0998">Cell outer membrane</keyword>
<keyword evidence="4 8" id="KW-0812">Transmembrane</keyword>
<name>A0ABV7EJQ7_9SPHN</name>
<keyword evidence="6 8" id="KW-0472">Membrane</keyword>
<feature type="signal peptide" evidence="10">
    <location>
        <begin position="1"/>
        <end position="36"/>
    </location>
</feature>
<comment type="caution">
    <text evidence="13">The sequence shown here is derived from an EMBL/GenBank/DDBJ whole genome shotgun (WGS) entry which is preliminary data.</text>
</comment>
<evidence type="ECO:0000256" key="5">
    <source>
        <dbReference type="ARBA" id="ARBA00023077"/>
    </source>
</evidence>
<evidence type="ECO:0000256" key="9">
    <source>
        <dbReference type="RuleBase" id="RU003357"/>
    </source>
</evidence>
<evidence type="ECO:0000256" key="7">
    <source>
        <dbReference type="ARBA" id="ARBA00023237"/>
    </source>
</evidence>
<proteinExistence type="inferred from homology"/>
<evidence type="ECO:0000256" key="4">
    <source>
        <dbReference type="ARBA" id="ARBA00022692"/>
    </source>
</evidence>
<evidence type="ECO:0000259" key="12">
    <source>
        <dbReference type="Pfam" id="PF07715"/>
    </source>
</evidence>
<evidence type="ECO:0000313" key="13">
    <source>
        <dbReference type="EMBL" id="MFC3101701.1"/>
    </source>
</evidence>
<dbReference type="InterPro" id="IPR036942">
    <property type="entry name" value="Beta-barrel_TonB_sf"/>
</dbReference>
<dbReference type="Proteomes" id="UP001595378">
    <property type="component" value="Unassembled WGS sequence"/>
</dbReference>
<gene>
    <name evidence="13" type="ORF">ACFODK_12455</name>
</gene>
<keyword evidence="2 8" id="KW-0813">Transport</keyword>
<dbReference type="PANTHER" id="PTHR32552">
    <property type="entry name" value="FERRICHROME IRON RECEPTOR-RELATED"/>
    <property type="match status" value="1"/>
</dbReference>
<dbReference type="PROSITE" id="PS52016">
    <property type="entry name" value="TONB_DEPENDENT_REC_3"/>
    <property type="match status" value="1"/>
</dbReference>
<keyword evidence="14" id="KW-1185">Reference proteome</keyword>
<keyword evidence="10" id="KW-0732">Signal</keyword>
<evidence type="ECO:0000313" key="14">
    <source>
        <dbReference type="Proteomes" id="UP001595378"/>
    </source>
</evidence>
<dbReference type="Gene3D" id="2.170.130.10">
    <property type="entry name" value="TonB-dependent receptor, plug domain"/>
    <property type="match status" value="1"/>
</dbReference>
<feature type="domain" description="TonB-dependent receptor-like beta-barrel" evidence="11">
    <location>
        <begin position="268"/>
        <end position="763"/>
    </location>
</feature>
<evidence type="ECO:0000256" key="1">
    <source>
        <dbReference type="ARBA" id="ARBA00004571"/>
    </source>
</evidence>
<dbReference type="InterPro" id="IPR000531">
    <property type="entry name" value="Beta-barrel_TonB"/>
</dbReference>
<comment type="similarity">
    <text evidence="8 9">Belongs to the TonB-dependent receptor family.</text>
</comment>
<reference evidence="14" key="1">
    <citation type="journal article" date="2019" name="Int. J. Syst. Evol. Microbiol.">
        <title>The Global Catalogue of Microorganisms (GCM) 10K type strain sequencing project: providing services to taxonomists for standard genome sequencing and annotation.</title>
        <authorList>
            <consortium name="The Broad Institute Genomics Platform"/>
            <consortium name="The Broad Institute Genome Sequencing Center for Infectious Disease"/>
            <person name="Wu L."/>
            <person name="Ma J."/>
        </authorList>
    </citation>
    <scope>NUCLEOTIDE SEQUENCE [LARGE SCALE GENOMIC DNA]</scope>
    <source>
        <strain evidence="14">KCTC 52606</strain>
    </source>
</reference>
<feature type="chain" id="PRO_5046319855" evidence="10">
    <location>
        <begin position="37"/>
        <end position="795"/>
    </location>
</feature>
<dbReference type="RefSeq" id="WP_336918873.1">
    <property type="nucleotide sequence ID" value="NZ_JBANRN010000006.1"/>
</dbReference>
<dbReference type="InterPro" id="IPR012910">
    <property type="entry name" value="Plug_dom"/>
</dbReference>
<keyword evidence="3 8" id="KW-1134">Transmembrane beta strand</keyword>
<evidence type="ECO:0000256" key="6">
    <source>
        <dbReference type="ARBA" id="ARBA00023136"/>
    </source>
</evidence>
<evidence type="ECO:0000256" key="2">
    <source>
        <dbReference type="ARBA" id="ARBA00022448"/>
    </source>
</evidence>
<sequence length="795" mass="86496">MSDTANAVRRPICLRARGAGLAIGVGAILIAGPALAQSQEPEEVELDTLQIEDSAADVNPYVQPGSPYKARVSGDPRRVVPLAETPATIQVLTATQIAEQGETDLRDVLDNLPGVTVGTGENGNAFGDRYIIRGQEVRSDVFVDGLRDPGMTIRETFAVEQIEVTKGPSASFGGRGTTGGAVNSITKQASTEYNFNRVDLGIGTDNYWRGTLDSNWRLSDNVAVRANLLYAYEEVPNRQPSDRERWGGALSASFQLGDAVRLLLDYYHLTATDTPDLGGYLPAPTGTAGNVTIHRPWDEVPAYAQRGDFLKSDVNTFTARLFIEPFEGLRIVNSTRYGMAENGYVVTGLRGGAFNPTTATYAPLTLSSHQGWQDVDYFVNQLNMFGEFSTGSVRHSLILGAEYSDHQVLNGVYRLTNTGAFNCRTSGTGAFNAYCLTVSGAERALVAGDINNILGRQITRGPWDIDWRVETLSFYLMDTIDLAPWLTLHGGVRMDAFTYRNIIQNTNTLAQTPYRYNDTLWNGHLGLVLKPSDDGMIYAAWGTSKEINGGESDLGSNCGYGGICIVTGVNDVGDGAPESATNFEIGTKWDLFGNRLLIQAAAFQLTKDDVFEAGSAGSYSQFGSLNTGRHRIRGIELGLVGNITERLSGQIGASFMDSEILRTAQQPPATAPAGSTLVGKRLSNFANTQFSGQLRYQASAAFSFGGTATYRSAIYAGQPDSPASYDFNLGVYRFRVPSYWLFDAFAEYRFNETFSARLNVNNIGNEDYYLAGYQSGHFLYKGDERRATLTLTGRF</sequence>
<keyword evidence="13" id="KW-0675">Receptor</keyword>
<dbReference type="SUPFAM" id="SSF56935">
    <property type="entry name" value="Porins"/>
    <property type="match status" value="1"/>
</dbReference>
<protein>
    <submittedName>
        <fullName evidence="13">TonB-dependent receptor</fullName>
    </submittedName>
</protein>
<dbReference type="InterPro" id="IPR039426">
    <property type="entry name" value="TonB-dep_rcpt-like"/>
</dbReference>
<dbReference type="PANTHER" id="PTHR32552:SF83">
    <property type="entry name" value="BLR3904 PROTEIN"/>
    <property type="match status" value="1"/>
</dbReference>
<evidence type="ECO:0000259" key="11">
    <source>
        <dbReference type="Pfam" id="PF00593"/>
    </source>
</evidence>
<dbReference type="Pfam" id="PF07715">
    <property type="entry name" value="Plug"/>
    <property type="match status" value="1"/>
</dbReference>
<dbReference type="Gene3D" id="2.40.170.20">
    <property type="entry name" value="TonB-dependent receptor, beta-barrel domain"/>
    <property type="match status" value="1"/>
</dbReference>
<accession>A0ABV7EJQ7</accession>
<feature type="domain" description="TonB-dependent receptor plug" evidence="12">
    <location>
        <begin position="82"/>
        <end position="181"/>
    </location>
</feature>
<evidence type="ECO:0000256" key="10">
    <source>
        <dbReference type="SAM" id="SignalP"/>
    </source>
</evidence>
<keyword evidence="5 9" id="KW-0798">TonB box</keyword>
<organism evidence="13 14">
    <name type="scientific">Alteraurantiacibacter lauratis</name>
    <dbReference type="NCBI Taxonomy" id="2054627"/>
    <lineage>
        <taxon>Bacteria</taxon>
        <taxon>Pseudomonadati</taxon>
        <taxon>Pseudomonadota</taxon>
        <taxon>Alphaproteobacteria</taxon>
        <taxon>Sphingomonadales</taxon>
        <taxon>Erythrobacteraceae</taxon>
        <taxon>Alteraurantiacibacter</taxon>
    </lineage>
</organism>
<evidence type="ECO:0000256" key="3">
    <source>
        <dbReference type="ARBA" id="ARBA00022452"/>
    </source>
</evidence>
<dbReference type="InterPro" id="IPR037066">
    <property type="entry name" value="Plug_dom_sf"/>
</dbReference>
<dbReference type="Pfam" id="PF00593">
    <property type="entry name" value="TonB_dep_Rec_b-barrel"/>
    <property type="match status" value="1"/>
</dbReference>
<comment type="subcellular location">
    <subcellularLocation>
        <location evidence="1 8">Cell outer membrane</location>
        <topology evidence="1 8">Multi-pass membrane protein</topology>
    </subcellularLocation>
</comment>
<evidence type="ECO:0000256" key="8">
    <source>
        <dbReference type="PROSITE-ProRule" id="PRU01360"/>
    </source>
</evidence>
<dbReference type="EMBL" id="JBHRSU010000035">
    <property type="protein sequence ID" value="MFC3101701.1"/>
    <property type="molecule type" value="Genomic_DNA"/>
</dbReference>